<dbReference type="STRING" id="218140.BPSY_1332"/>
<dbReference type="Pfam" id="PF07819">
    <property type="entry name" value="PGAP1"/>
    <property type="match status" value="1"/>
</dbReference>
<dbReference type="Proteomes" id="UP000029050">
    <property type="component" value="Unassembled WGS sequence"/>
</dbReference>
<dbReference type="AlphaFoldDB" id="A0A087CGT2"/>
<dbReference type="GO" id="GO:0016788">
    <property type="term" value="F:hydrolase activity, acting on ester bonds"/>
    <property type="evidence" value="ECO:0007669"/>
    <property type="project" value="InterPro"/>
</dbReference>
<dbReference type="OrthoDB" id="5095936at2"/>
<gene>
    <name evidence="2" type="ORF">BPSY_1332</name>
</gene>
<dbReference type="Gene3D" id="3.40.50.1820">
    <property type="entry name" value="alpha/beta hydrolase"/>
    <property type="match status" value="1"/>
</dbReference>
<proteinExistence type="predicted"/>
<dbReference type="EMBL" id="JGZI01000009">
    <property type="protein sequence ID" value="KFI82482.1"/>
    <property type="molecule type" value="Genomic_DNA"/>
</dbReference>
<organism evidence="2 3">
    <name type="scientific">Bifidobacterium psychraerophilum</name>
    <dbReference type="NCBI Taxonomy" id="218140"/>
    <lineage>
        <taxon>Bacteria</taxon>
        <taxon>Bacillati</taxon>
        <taxon>Actinomycetota</taxon>
        <taxon>Actinomycetes</taxon>
        <taxon>Bifidobacteriales</taxon>
        <taxon>Bifidobacteriaceae</taxon>
        <taxon>Bifidobacterium</taxon>
    </lineage>
</organism>
<sequence length="482" mass="50591">MWGVMASVYGDVHRSRVDLDAMERHAGALNRTALRLGALADTYAAALIQIEALSRSVPFCRDFSMGTHSLNGHSSFDHHHLIHMCTAQQRSAKALASRCSVLAGLLWRARALYSDAESSTMALINRAVRGSMALMPVGTAAGALSLAAMGAAYGVAKEGRFNIAYASGSTAWAHEGLVAGLSQRIAVMPAFPILQGAPRDDEANQAAGRLASPAGFIGRLVQGSSLHVSRIQSQAPALPAAHSIDDALHNLDALGLAKSTVAVQRYHDDAGADSWVVTIPGTQPYADSPLGWAQNVELMSDDSDVHMRAASARFVLEAMSEAGIRPGDQVALVGHSQGGIIAASLAAQSGTAYRISHIITAGSPIANHPVPASTWVTSMEIDDELVSSLDGASNPPRRSWLTIRGTVTSAPASNGAGRYLSAPVSGSGSARELPHGMNYQRAAWQSAQDLGSADAQEHDAHFSRIVSGGLQESLYYEGRMST</sequence>
<protein>
    <submittedName>
        <fullName evidence="2">Alpha/beta hydrolase</fullName>
    </submittedName>
</protein>
<evidence type="ECO:0000313" key="2">
    <source>
        <dbReference type="EMBL" id="KFI82482.1"/>
    </source>
</evidence>
<dbReference type="InterPro" id="IPR029058">
    <property type="entry name" value="AB_hydrolase_fold"/>
</dbReference>
<name>A0A087CGT2_9BIFI</name>
<dbReference type="GeneID" id="98300538"/>
<dbReference type="RefSeq" id="WP_051921781.1">
    <property type="nucleotide sequence ID" value="NZ_JGZI01000009.1"/>
</dbReference>
<evidence type="ECO:0000313" key="3">
    <source>
        <dbReference type="Proteomes" id="UP000029050"/>
    </source>
</evidence>
<keyword evidence="3" id="KW-1185">Reference proteome</keyword>
<keyword evidence="2" id="KW-0378">Hydrolase</keyword>
<accession>A0A087CGT2</accession>
<dbReference type="InterPro" id="IPR012908">
    <property type="entry name" value="PGAP1-ab_dom-like"/>
</dbReference>
<feature type="domain" description="GPI inositol-deacylase PGAP1-like alpha/beta" evidence="1">
    <location>
        <begin position="314"/>
        <end position="373"/>
    </location>
</feature>
<comment type="caution">
    <text evidence="2">The sequence shown here is derived from an EMBL/GenBank/DDBJ whole genome shotgun (WGS) entry which is preliminary data.</text>
</comment>
<dbReference type="SUPFAM" id="SSF53474">
    <property type="entry name" value="alpha/beta-Hydrolases"/>
    <property type="match status" value="1"/>
</dbReference>
<evidence type="ECO:0000259" key="1">
    <source>
        <dbReference type="Pfam" id="PF07819"/>
    </source>
</evidence>
<reference evidence="2 3" key="1">
    <citation type="submission" date="2014-03" db="EMBL/GenBank/DDBJ databases">
        <title>Genomics of Bifidobacteria.</title>
        <authorList>
            <person name="Ventura M."/>
            <person name="Milani C."/>
            <person name="Lugli G.A."/>
        </authorList>
    </citation>
    <scope>NUCLEOTIDE SEQUENCE [LARGE SCALE GENOMIC DNA]</scope>
    <source>
        <strain evidence="2 3">LMG 21775</strain>
    </source>
</reference>
<dbReference type="eggNOG" id="COG1075">
    <property type="taxonomic scope" value="Bacteria"/>
</dbReference>